<reference evidence="1" key="1">
    <citation type="journal article" date="2022" name="bioRxiv">
        <title>Sequencing and chromosome-scale assembly of the giantPleurodeles waltlgenome.</title>
        <authorList>
            <person name="Brown T."/>
            <person name="Elewa A."/>
            <person name="Iarovenko S."/>
            <person name="Subramanian E."/>
            <person name="Araus A.J."/>
            <person name="Petzold A."/>
            <person name="Susuki M."/>
            <person name="Suzuki K.-i.T."/>
            <person name="Hayashi T."/>
            <person name="Toyoda A."/>
            <person name="Oliveira C."/>
            <person name="Osipova E."/>
            <person name="Leigh N.D."/>
            <person name="Simon A."/>
            <person name="Yun M.H."/>
        </authorList>
    </citation>
    <scope>NUCLEOTIDE SEQUENCE</scope>
    <source>
        <strain evidence="1">20211129_DDA</strain>
        <tissue evidence="1">Liver</tissue>
    </source>
</reference>
<comment type="caution">
    <text evidence="1">The sequence shown here is derived from an EMBL/GenBank/DDBJ whole genome shotgun (WGS) entry which is preliminary data.</text>
</comment>
<accession>A0AAV7SKB8</accession>
<dbReference type="EMBL" id="JANPWB010000008">
    <property type="protein sequence ID" value="KAJ1164486.1"/>
    <property type="molecule type" value="Genomic_DNA"/>
</dbReference>
<keyword evidence="2" id="KW-1185">Reference proteome</keyword>
<evidence type="ECO:0000313" key="1">
    <source>
        <dbReference type="EMBL" id="KAJ1164486.1"/>
    </source>
</evidence>
<gene>
    <name evidence="1" type="ORF">NDU88_004923</name>
</gene>
<protein>
    <submittedName>
        <fullName evidence="1">Uncharacterized protein</fullName>
    </submittedName>
</protein>
<sequence length="109" mass="11815">MLPGSLWPLGHPRPSGHRVVLGHRVNGLADRMAYRLGDRMACRLGDQMAGGPSCRANSDFFLPPEFCGGLIVEENQQASEERVWCSQGLSLLISLCPGSRKVKGTLPKA</sequence>
<proteinExistence type="predicted"/>
<evidence type="ECO:0000313" key="2">
    <source>
        <dbReference type="Proteomes" id="UP001066276"/>
    </source>
</evidence>
<dbReference type="Proteomes" id="UP001066276">
    <property type="component" value="Chromosome 4_2"/>
</dbReference>
<organism evidence="1 2">
    <name type="scientific">Pleurodeles waltl</name>
    <name type="common">Iberian ribbed newt</name>
    <dbReference type="NCBI Taxonomy" id="8319"/>
    <lineage>
        <taxon>Eukaryota</taxon>
        <taxon>Metazoa</taxon>
        <taxon>Chordata</taxon>
        <taxon>Craniata</taxon>
        <taxon>Vertebrata</taxon>
        <taxon>Euteleostomi</taxon>
        <taxon>Amphibia</taxon>
        <taxon>Batrachia</taxon>
        <taxon>Caudata</taxon>
        <taxon>Salamandroidea</taxon>
        <taxon>Salamandridae</taxon>
        <taxon>Pleurodelinae</taxon>
        <taxon>Pleurodeles</taxon>
    </lineage>
</organism>
<name>A0AAV7SKB8_PLEWA</name>
<dbReference type="AlphaFoldDB" id="A0AAV7SKB8"/>